<dbReference type="AlphaFoldDB" id="A0AAD9D5A8"/>
<keyword evidence="2" id="KW-1185">Reference proteome</keyword>
<protein>
    <submittedName>
        <fullName evidence="1">Uncharacterized protein</fullName>
    </submittedName>
</protein>
<evidence type="ECO:0000313" key="2">
    <source>
        <dbReference type="Proteomes" id="UP001224775"/>
    </source>
</evidence>
<reference evidence="1" key="1">
    <citation type="submission" date="2023-06" db="EMBL/GenBank/DDBJ databases">
        <title>Survivors Of The Sea: Transcriptome response of Skeletonema marinoi to long-term dormancy.</title>
        <authorList>
            <person name="Pinder M.I.M."/>
            <person name="Kourtchenko O."/>
            <person name="Robertson E.K."/>
            <person name="Larsson T."/>
            <person name="Maumus F."/>
            <person name="Osuna-Cruz C.M."/>
            <person name="Vancaester E."/>
            <person name="Stenow R."/>
            <person name="Vandepoele K."/>
            <person name="Ploug H."/>
            <person name="Bruchert V."/>
            <person name="Godhe A."/>
            <person name="Topel M."/>
        </authorList>
    </citation>
    <scope>NUCLEOTIDE SEQUENCE</scope>
    <source>
        <strain evidence="1">R05AC</strain>
    </source>
</reference>
<gene>
    <name evidence="1" type="ORF">QTG54_015817</name>
</gene>
<dbReference type="Proteomes" id="UP001224775">
    <property type="component" value="Unassembled WGS sequence"/>
</dbReference>
<sequence>MTSAASARSCWEQSPFDDVNEEEFDEDDFLMEYEINSEDPALEGVDTAAVTPIIKDTLVRKQRDELMKQRSWKKFCRYFDPASSRIYLS</sequence>
<organism evidence="1 2">
    <name type="scientific">Skeletonema marinoi</name>
    <dbReference type="NCBI Taxonomy" id="267567"/>
    <lineage>
        <taxon>Eukaryota</taxon>
        <taxon>Sar</taxon>
        <taxon>Stramenopiles</taxon>
        <taxon>Ochrophyta</taxon>
        <taxon>Bacillariophyta</taxon>
        <taxon>Coscinodiscophyceae</taxon>
        <taxon>Thalassiosirophycidae</taxon>
        <taxon>Thalassiosirales</taxon>
        <taxon>Skeletonemataceae</taxon>
        <taxon>Skeletonema</taxon>
        <taxon>Skeletonema marinoi-dohrnii complex</taxon>
    </lineage>
</organism>
<evidence type="ECO:0000313" key="1">
    <source>
        <dbReference type="EMBL" id="KAK1733529.1"/>
    </source>
</evidence>
<comment type="caution">
    <text evidence="1">The sequence shown here is derived from an EMBL/GenBank/DDBJ whole genome shotgun (WGS) entry which is preliminary data.</text>
</comment>
<dbReference type="EMBL" id="JATAAI010000048">
    <property type="protein sequence ID" value="KAK1733529.1"/>
    <property type="molecule type" value="Genomic_DNA"/>
</dbReference>
<proteinExistence type="predicted"/>
<name>A0AAD9D5A8_9STRA</name>
<accession>A0AAD9D5A8</accession>